<dbReference type="InterPro" id="IPR038375">
    <property type="entry name" value="NDUFAF7_sf"/>
</dbReference>
<dbReference type="SUPFAM" id="SSF53335">
    <property type="entry name" value="S-adenosyl-L-methionine-dependent methyltransferases"/>
    <property type="match status" value="1"/>
</dbReference>
<evidence type="ECO:0000313" key="4">
    <source>
        <dbReference type="Proteomes" id="UP000543030"/>
    </source>
</evidence>
<dbReference type="Pfam" id="PF02636">
    <property type="entry name" value="Methyltransf_28"/>
    <property type="match status" value="1"/>
</dbReference>
<gene>
    <name evidence="3" type="ORF">HNQ50_004041</name>
</gene>
<name>A0A840RJK1_9NEIS</name>
<dbReference type="PANTHER" id="PTHR12049:SF7">
    <property type="entry name" value="PROTEIN ARGININE METHYLTRANSFERASE NDUFAF7, MITOCHONDRIAL"/>
    <property type="match status" value="1"/>
</dbReference>
<dbReference type="InterPro" id="IPR003788">
    <property type="entry name" value="NDUFAF7"/>
</dbReference>
<accession>A0A840RJK1</accession>
<dbReference type="InterPro" id="IPR029063">
    <property type="entry name" value="SAM-dependent_MTases_sf"/>
</dbReference>
<protein>
    <submittedName>
        <fullName evidence="3">SAM-dependent MidA family methyltransferase</fullName>
    </submittedName>
</protein>
<dbReference type="Gene3D" id="3.40.50.12710">
    <property type="match status" value="1"/>
</dbReference>
<reference evidence="3 4" key="1">
    <citation type="submission" date="2020-08" db="EMBL/GenBank/DDBJ databases">
        <title>Genomic Encyclopedia of Type Strains, Phase IV (KMG-IV): sequencing the most valuable type-strain genomes for metagenomic binning, comparative biology and taxonomic classification.</title>
        <authorList>
            <person name="Goeker M."/>
        </authorList>
    </citation>
    <scope>NUCLEOTIDE SEQUENCE [LARGE SCALE GENOMIC DNA]</scope>
    <source>
        <strain evidence="3 4">DSM 18233</strain>
    </source>
</reference>
<evidence type="ECO:0000256" key="2">
    <source>
        <dbReference type="ARBA" id="ARBA00022679"/>
    </source>
</evidence>
<dbReference type="PANTHER" id="PTHR12049">
    <property type="entry name" value="PROTEIN ARGININE METHYLTRANSFERASE NDUFAF7, MITOCHONDRIAL"/>
    <property type="match status" value="1"/>
</dbReference>
<dbReference type="GO" id="GO:0032259">
    <property type="term" value="P:methylation"/>
    <property type="evidence" value="ECO:0007669"/>
    <property type="project" value="UniProtKB-KW"/>
</dbReference>
<keyword evidence="4" id="KW-1185">Reference proteome</keyword>
<dbReference type="AlphaFoldDB" id="A0A840RJK1"/>
<evidence type="ECO:0000256" key="1">
    <source>
        <dbReference type="ARBA" id="ARBA00022603"/>
    </source>
</evidence>
<dbReference type="GO" id="GO:0035243">
    <property type="term" value="F:protein-arginine omega-N symmetric methyltransferase activity"/>
    <property type="evidence" value="ECO:0007669"/>
    <property type="project" value="TreeGrafter"/>
</dbReference>
<keyword evidence="1 3" id="KW-0489">Methyltransferase</keyword>
<proteinExistence type="predicted"/>
<keyword evidence="2 3" id="KW-0808">Transferase</keyword>
<sequence>MTLPQLPSATPEALAASEQLVNRIKQAIDDAGGWLSFSDYMRRALYEPGLGYYSGGATKFGEAGDFVTAPELSPLFGACLATTTAQVLQALGTGDVLEFGAGTGKLAAQILTELERLDTLPRHYYIVDLSAELKERQRATLQTLVPHLAERVIWLDTLPVMFNGMVIANEVFDAIPCALVYRNDNGALFERGVVWRDNVLAFDDQPMAQGGLHDAAMALDLPGDYLTEIQPELPGFMASVGEMIERGAALFIDYGFPAMEYYHPERRQGTLMAHYRHHSLTDPFYLPGLADLTCHVDFSAVYHHADQHGLQLEGYVSQAQYLLNSGLTARLAAVGADNVKQYAPVAAAVHKLTSPAEMGELFKAIAFSRNLTLPTLLTGFERGDDSYKL</sequence>
<dbReference type="Proteomes" id="UP000543030">
    <property type="component" value="Unassembled WGS sequence"/>
</dbReference>
<dbReference type="EMBL" id="JACHHN010000010">
    <property type="protein sequence ID" value="MBB5193287.1"/>
    <property type="molecule type" value="Genomic_DNA"/>
</dbReference>
<dbReference type="RefSeq" id="WP_184102932.1">
    <property type="nucleotide sequence ID" value="NZ_JACHHN010000010.1"/>
</dbReference>
<organism evidence="3 4">
    <name type="scientific">Silvimonas terrae</name>
    <dbReference type="NCBI Taxonomy" id="300266"/>
    <lineage>
        <taxon>Bacteria</taxon>
        <taxon>Pseudomonadati</taxon>
        <taxon>Pseudomonadota</taxon>
        <taxon>Betaproteobacteria</taxon>
        <taxon>Neisseriales</taxon>
        <taxon>Chitinibacteraceae</taxon>
        <taxon>Silvimonas</taxon>
    </lineage>
</organism>
<evidence type="ECO:0000313" key="3">
    <source>
        <dbReference type="EMBL" id="MBB5193287.1"/>
    </source>
</evidence>
<comment type="caution">
    <text evidence="3">The sequence shown here is derived from an EMBL/GenBank/DDBJ whole genome shotgun (WGS) entry which is preliminary data.</text>
</comment>